<keyword evidence="2 4" id="KW-0732">Signal</keyword>
<comment type="caution">
    <text evidence="6">The sequence shown here is derived from an EMBL/GenBank/DDBJ whole genome shotgun (WGS) entry which is preliminary data.</text>
</comment>
<feature type="signal peptide" evidence="4">
    <location>
        <begin position="1"/>
        <end position="21"/>
    </location>
</feature>
<evidence type="ECO:0000313" key="6">
    <source>
        <dbReference type="EMBL" id="KAL1549736.1"/>
    </source>
</evidence>
<dbReference type="AlphaFoldDB" id="A0ABD1GZY8"/>
<organism evidence="6 7">
    <name type="scientific">Salvia divinorum</name>
    <name type="common">Maria pastora</name>
    <name type="synonym">Diviner's sage</name>
    <dbReference type="NCBI Taxonomy" id="28513"/>
    <lineage>
        <taxon>Eukaryota</taxon>
        <taxon>Viridiplantae</taxon>
        <taxon>Streptophyta</taxon>
        <taxon>Embryophyta</taxon>
        <taxon>Tracheophyta</taxon>
        <taxon>Spermatophyta</taxon>
        <taxon>Magnoliopsida</taxon>
        <taxon>eudicotyledons</taxon>
        <taxon>Gunneridae</taxon>
        <taxon>Pentapetalae</taxon>
        <taxon>asterids</taxon>
        <taxon>lamiids</taxon>
        <taxon>Lamiales</taxon>
        <taxon>Lamiaceae</taxon>
        <taxon>Nepetoideae</taxon>
        <taxon>Mentheae</taxon>
        <taxon>Salviinae</taxon>
        <taxon>Salvia</taxon>
        <taxon>Salvia subgen. Calosphace</taxon>
    </lineage>
</organism>
<keyword evidence="7" id="KW-1185">Reference proteome</keyword>
<protein>
    <recommendedName>
        <fullName evidence="5">Wall-associated receptor kinase galacturonan-binding domain-containing protein</fullName>
    </recommendedName>
</protein>
<keyword evidence="3" id="KW-0472">Membrane</keyword>
<keyword evidence="3" id="KW-0812">Transmembrane</keyword>
<keyword evidence="3" id="KW-1133">Transmembrane helix</keyword>
<evidence type="ECO:0000256" key="2">
    <source>
        <dbReference type="ARBA" id="ARBA00022729"/>
    </source>
</evidence>
<evidence type="ECO:0000256" key="4">
    <source>
        <dbReference type="SAM" id="SignalP"/>
    </source>
</evidence>
<dbReference type="Proteomes" id="UP001567538">
    <property type="component" value="Unassembled WGS sequence"/>
</dbReference>
<dbReference type="GO" id="GO:0016020">
    <property type="term" value="C:membrane"/>
    <property type="evidence" value="ECO:0007669"/>
    <property type="project" value="UniProtKB-SubCell"/>
</dbReference>
<feature type="transmembrane region" description="Helical" evidence="3">
    <location>
        <begin position="208"/>
        <end position="236"/>
    </location>
</feature>
<feature type="chain" id="PRO_5044801010" description="Wall-associated receptor kinase galacturonan-binding domain-containing protein" evidence="4">
    <location>
        <begin position="22"/>
        <end position="255"/>
    </location>
</feature>
<evidence type="ECO:0000259" key="5">
    <source>
        <dbReference type="Pfam" id="PF13947"/>
    </source>
</evidence>
<gene>
    <name evidence="6" type="ORF">AAHA92_17801</name>
</gene>
<feature type="domain" description="Wall-associated receptor kinase galacturonan-binding" evidence="5">
    <location>
        <begin position="25"/>
        <end position="86"/>
    </location>
</feature>
<evidence type="ECO:0000313" key="7">
    <source>
        <dbReference type="Proteomes" id="UP001567538"/>
    </source>
</evidence>
<evidence type="ECO:0000256" key="1">
    <source>
        <dbReference type="ARBA" id="ARBA00004167"/>
    </source>
</evidence>
<dbReference type="PANTHER" id="PTHR33138:SF30">
    <property type="entry name" value="LEAF RUST 10 DISEASE-RESISTANCE LOCUS RECEPTOR-LIKE PROTEIN KINASE-LIKE 2.7"/>
    <property type="match status" value="1"/>
</dbReference>
<dbReference type="InterPro" id="IPR025287">
    <property type="entry name" value="WAK_GUB"/>
</dbReference>
<evidence type="ECO:0000256" key="3">
    <source>
        <dbReference type="SAM" id="Phobius"/>
    </source>
</evidence>
<proteinExistence type="predicted"/>
<sequence length="255" mass="28354">MSTTLLLLFFLLATLPHLSHANPLCTPSSCGVIRNISYPFRLNGDPNHCGHLILTCQHNLTSISLNSQNYYVKAINYQSSTIRVADPSINNDNICSFPISSAYHYPYFFDDSGYSYDYKVTFINLMSCPNALKNSSLFTNISSSFNGRYSYIKVGHMNASEKSTTLSCMDLNSTTAATSNRHHPQSGRMISLATPLAMLTVLLRPLPLLILGMLCAVISPPIFILFGIAALSVGLFQTYDSYYGIIIPHRKYPYF</sequence>
<dbReference type="Pfam" id="PF13947">
    <property type="entry name" value="GUB_WAK_bind"/>
    <property type="match status" value="1"/>
</dbReference>
<accession>A0ABD1GZY8</accession>
<dbReference type="PANTHER" id="PTHR33138">
    <property type="entry name" value="OS01G0690200 PROTEIN"/>
    <property type="match status" value="1"/>
</dbReference>
<comment type="subcellular location">
    <subcellularLocation>
        <location evidence="1">Membrane</location>
        <topology evidence="1">Single-pass membrane protein</topology>
    </subcellularLocation>
</comment>
<dbReference type="EMBL" id="JBEAFC010000007">
    <property type="protein sequence ID" value="KAL1549736.1"/>
    <property type="molecule type" value="Genomic_DNA"/>
</dbReference>
<reference evidence="6 7" key="1">
    <citation type="submission" date="2024-06" db="EMBL/GenBank/DDBJ databases">
        <title>A chromosome level genome sequence of Diviner's sage (Salvia divinorum).</title>
        <authorList>
            <person name="Ford S.A."/>
            <person name="Ro D.-K."/>
            <person name="Ness R.W."/>
            <person name="Phillips M.A."/>
        </authorList>
    </citation>
    <scope>NUCLEOTIDE SEQUENCE [LARGE SCALE GENOMIC DNA]</scope>
    <source>
        <strain evidence="6">SAF-2024a</strain>
        <tissue evidence="6">Leaf</tissue>
    </source>
</reference>
<name>A0ABD1GZY8_SALDI</name>